<keyword evidence="12" id="KW-0012">Acyltransferase</keyword>
<evidence type="ECO:0000256" key="1">
    <source>
        <dbReference type="ARBA" id="ARBA00001933"/>
    </source>
</evidence>
<dbReference type="GO" id="GO:0030170">
    <property type="term" value="F:pyridoxal phosphate binding"/>
    <property type="evidence" value="ECO:0007669"/>
    <property type="project" value="UniProtKB-UniRule"/>
</dbReference>
<evidence type="ECO:0000256" key="3">
    <source>
        <dbReference type="ARBA" id="ARBA00010008"/>
    </source>
</evidence>
<evidence type="ECO:0000313" key="13">
    <source>
        <dbReference type="Proteomes" id="UP000503003"/>
    </source>
</evidence>
<protein>
    <recommendedName>
        <fullName evidence="9">8-amino-7-oxononanoate synthase</fullName>
        <shortName evidence="9">AONS</shortName>
        <ecNumber evidence="9">2.3.1.47</ecNumber>
    </recommendedName>
    <alternativeName>
        <fullName evidence="9">7-keto-8-amino-pelargonic acid synthase</fullName>
        <shortName evidence="9">7-KAP synthase</shortName>
        <shortName evidence="9">KAPA synthase</shortName>
    </alternativeName>
    <alternativeName>
        <fullName evidence="9">8-amino-7-ketopelargonate synthase</fullName>
    </alternativeName>
</protein>
<comment type="catalytic activity">
    <reaction evidence="8 9">
        <text>6-carboxyhexanoyl-[ACP] + L-alanine + H(+) = (8S)-8-amino-7-oxononanoate + holo-[ACP] + CO2</text>
        <dbReference type="Rhea" id="RHEA:42288"/>
        <dbReference type="Rhea" id="RHEA-COMP:9685"/>
        <dbReference type="Rhea" id="RHEA-COMP:9955"/>
        <dbReference type="ChEBI" id="CHEBI:15378"/>
        <dbReference type="ChEBI" id="CHEBI:16526"/>
        <dbReference type="ChEBI" id="CHEBI:57972"/>
        <dbReference type="ChEBI" id="CHEBI:64479"/>
        <dbReference type="ChEBI" id="CHEBI:78846"/>
        <dbReference type="ChEBI" id="CHEBI:149468"/>
        <dbReference type="EC" id="2.3.1.47"/>
    </reaction>
</comment>
<dbReference type="NCBIfam" id="TIGR00858">
    <property type="entry name" value="bioF"/>
    <property type="match status" value="1"/>
</dbReference>
<keyword evidence="7 9" id="KW-0663">Pyridoxal phosphate</keyword>
<evidence type="ECO:0000256" key="9">
    <source>
        <dbReference type="HAMAP-Rule" id="MF_01693"/>
    </source>
</evidence>
<dbReference type="InterPro" id="IPR015424">
    <property type="entry name" value="PyrdxlP-dep_Trfase"/>
</dbReference>
<evidence type="ECO:0000256" key="6">
    <source>
        <dbReference type="ARBA" id="ARBA00022756"/>
    </source>
</evidence>
<evidence type="ECO:0000256" key="8">
    <source>
        <dbReference type="ARBA" id="ARBA00047715"/>
    </source>
</evidence>
<feature type="binding site" evidence="9">
    <location>
        <position position="348"/>
    </location>
    <ligand>
        <name>substrate</name>
    </ligand>
</feature>
<dbReference type="Proteomes" id="UP000503003">
    <property type="component" value="Chromosome 1"/>
</dbReference>
<dbReference type="PROSITE" id="PS00599">
    <property type="entry name" value="AA_TRANSFER_CLASS_2"/>
    <property type="match status" value="1"/>
</dbReference>
<dbReference type="Pfam" id="PF00155">
    <property type="entry name" value="Aminotran_1_2"/>
    <property type="match status" value="1"/>
</dbReference>
<reference evidence="12 13" key="1">
    <citation type="submission" date="2020-02" db="EMBL/GenBank/DDBJ databases">
        <title>A complete genome of a marine bacterium Vibrio sp. ZWAL4003 isolated from the mangrove sediment with the ability to degrade polysaccharides.</title>
        <authorList>
            <person name="Wu J."/>
            <person name="Qu W."/>
            <person name="Zeng R."/>
        </authorList>
    </citation>
    <scope>NUCLEOTIDE SEQUENCE [LARGE SCALE GENOMIC DNA]</scope>
    <source>
        <strain evidence="12 13">ZWAL4003</strain>
    </source>
</reference>
<dbReference type="KEGG" id="vzi:G5S32_09110"/>
<dbReference type="EMBL" id="CP049331">
    <property type="protein sequence ID" value="QIH42144.1"/>
    <property type="molecule type" value="Genomic_DNA"/>
</dbReference>
<dbReference type="InterPro" id="IPR015421">
    <property type="entry name" value="PyrdxlP-dep_Trfase_major"/>
</dbReference>
<gene>
    <name evidence="9 12" type="primary">bioF</name>
    <name evidence="12" type="ORF">G5S32_09110</name>
</gene>
<comment type="pathway">
    <text evidence="2 9">Cofactor biosynthesis; biotin biosynthesis.</text>
</comment>
<dbReference type="Gene3D" id="3.90.1150.10">
    <property type="entry name" value="Aspartate Aminotransferase, domain 1"/>
    <property type="match status" value="1"/>
</dbReference>
<evidence type="ECO:0000259" key="11">
    <source>
        <dbReference type="Pfam" id="PF00155"/>
    </source>
</evidence>
<keyword evidence="6 9" id="KW-0093">Biotin biosynthesis</keyword>
<comment type="cofactor">
    <cofactor evidence="1 9 10">
        <name>pyridoxal 5'-phosphate</name>
        <dbReference type="ChEBI" id="CHEBI:597326"/>
    </cofactor>
</comment>
<feature type="binding site" evidence="9">
    <location>
        <position position="206"/>
    </location>
    <ligand>
        <name>pyridoxal 5'-phosphate</name>
        <dbReference type="ChEBI" id="CHEBI:597326"/>
    </ligand>
</feature>
<evidence type="ECO:0000256" key="2">
    <source>
        <dbReference type="ARBA" id="ARBA00004746"/>
    </source>
</evidence>
<organism evidence="12 13">
    <name type="scientific">Vibrio ziniensis</name>
    <dbReference type="NCBI Taxonomy" id="2711221"/>
    <lineage>
        <taxon>Bacteria</taxon>
        <taxon>Pseudomonadati</taxon>
        <taxon>Pseudomonadota</taxon>
        <taxon>Gammaproteobacteria</taxon>
        <taxon>Vibrionales</taxon>
        <taxon>Vibrionaceae</taxon>
        <taxon>Vibrio</taxon>
    </lineage>
</organism>
<dbReference type="GO" id="GO:0008710">
    <property type="term" value="F:8-amino-7-oxononanoate synthase activity"/>
    <property type="evidence" value="ECO:0007669"/>
    <property type="project" value="UniProtKB-UniRule"/>
</dbReference>
<dbReference type="InterPro" id="IPR001917">
    <property type="entry name" value="Aminotrans_II_pyridoxalP_BS"/>
</dbReference>
<dbReference type="HAMAP" id="MF_01693">
    <property type="entry name" value="BioF_aminotrans_2"/>
    <property type="match status" value="1"/>
</dbReference>
<dbReference type="UniPathway" id="UPA00078"/>
<comment type="function">
    <text evidence="9">Catalyzes the decarboxylative condensation of pimeloyl-[acyl-carrier protein] and L-alanine to produce 8-amino-7-oxononanoate (AON), [acyl-carrier protein], and carbon dioxide.</text>
</comment>
<dbReference type="InterPro" id="IPR004723">
    <property type="entry name" value="AONS_Archaea/Proteobacteria"/>
</dbReference>
<dbReference type="InterPro" id="IPR015422">
    <property type="entry name" value="PyrdxlP-dep_Trfase_small"/>
</dbReference>
<evidence type="ECO:0000256" key="4">
    <source>
        <dbReference type="ARBA" id="ARBA00011738"/>
    </source>
</evidence>
<feature type="binding site" evidence="9">
    <location>
        <begin position="110"/>
        <end position="111"/>
    </location>
    <ligand>
        <name>pyridoxal 5'-phosphate</name>
        <dbReference type="ChEBI" id="CHEBI:597326"/>
    </ligand>
</feature>
<comment type="subunit">
    <text evidence="4 9">Homodimer.</text>
</comment>
<feature type="modified residue" description="N6-(pyridoxal phosphate)lysine" evidence="9 10">
    <location>
        <position position="235"/>
    </location>
</feature>
<dbReference type="InterPro" id="IPR022834">
    <property type="entry name" value="AONS_Proteobacteria"/>
</dbReference>
<feature type="binding site" evidence="9">
    <location>
        <position position="23"/>
    </location>
    <ligand>
        <name>substrate</name>
    </ligand>
</feature>
<sequence>MTLQFKSRVQGALLERENLGLTRSLNVLDAGNQVSTRCGDALFVNFSSNDYLGLASDKELVEAWQKGLDIYGAGSGASPLVTGFSPAHASLENALCEWLGFERAVLFGSGFSANQALLFALMRKGDLLLQDKLNHASLMEAGMLSEATMKRFKHNDVQHLSKLLSGDENTLVVTEGVFSMDGDLSPLTYIHHITRNNAWLMVDDAHGVGVLGEYGAGSCNSVGIKPEILVVTFGKAFGLSGAAILCSAELGNYLTQFARHHVYSTAIPPSQAFAITHAIGMIQTQEWRREKLRELSIVYDEQLQSVEGYVKTATPIKPFILGTAEKAINASCQLKNEGFWMTAIRPPTVPEGAARLRITLTANHSVQDVSKLACALIKTMESTL</sequence>
<dbReference type="PANTHER" id="PTHR13693:SF100">
    <property type="entry name" value="8-AMINO-7-OXONONANOATE SYNTHASE"/>
    <property type="match status" value="1"/>
</dbReference>
<dbReference type="AlphaFoldDB" id="A0A6G7CJ87"/>
<evidence type="ECO:0000256" key="7">
    <source>
        <dbReference type="ARBA" id="ARBA00022898"/>
    </source>
</evidence>
<feature type="binding site" evidence="9">
    <location>
        <position position="179"/>
    </location>
    <ligand>
        <name>pyridoxal 5'-phosphate</name>
        <dbReference type="ChEBI" id="CHEBI:597326"/>
    </ligand>
</feature>
<feature type="binding site" evidence="9">
    <location>
        <position position="135"/>
    </location>
    <ligand>
        <name>substrate</name>
    </ligand>
</feature>
<dbReference type="InterPro" id="IPR050087">
    <property type="entry name" value="AON_synthase_class-II"/>
</dbReference>
<name>A0A6G7CJ87_9VIBR</name>
<keyword evidence="5 9" id="KW-0808">Transferase</keyword>
<evidence type="ECO:0000256" key="5">
    <source>
        <dbReference type="ARBA" id="ARBA00022679"/>
    </source>
</evidence>
<dbReference type="InterPro" id="IPR004839">
    <property type="entry name" value="Aminotransferase_I/II_large"/>
</dbReference>
<dbReference type="GO" id="GO:0009102">
    <property type="term" value="P:biotin biosynthetic process"/>
    <property type="evidence" value="ECO:0007669"/>
    <property type="project" value="UniProtKB-UniRule"/>
</dbReference>
<dbReference type="Gene3D" id="3.40.640.10">
    <property type="entry name" value="Type I PLP-dependent aspartate aminotransferase-like (Major domain)"/>
    <property type="match status" value="1"/>
</dbReference>
<dbReference type="EC" id="2.3.1.47" evidence="9"/>
<keyword evidence="13" id="KW-1185">Reference proteome</keyword>
<evidence type="ECO:0000256" key="10">
    <source>
        <dbReference type="PIRSR" id="PIRSR604723-51"/>
    </source>
</evidence>
<accession>A0A6G7CJ87</accession>
<evidence type="ECO:0000313" key="12">
    <source>
        <dbReference type="EMBL" id="QIH42144.1"/>
    </source>
</evidence>
<dbReference type="PANTHER" id="PTHR13693">
    <property type="entry name" value="CLASS II AMINOTRANSFERASE/8-AMINO-7-OXONONANOATE SYNTHASE"/>
    <property type="match status" value="1"/>
</dbReference>
<proteinExistence type="inferred from homology"/>
<feature type="domain" description="Aminotransferase class I/classII large" evidence="11">
    <location>
        <begin position="44"/>
        <end position="375"/>
    </location>
</feature>
<dbReference type="RefSeq" id="WP_165311719.1">
    <property type="nucleotide sequence ID" value="NZ_CP049331.1"/>
</dbReference>
<feature type="binding site" evidence="9">
    <location>
        <position position="232"/>
    </location>
    <ligand>
        <name>pyridoxal 5'-phosphate</name>
        <dbReference type="ChEBI" id="CHEBI:597326"/>
    </ligand>
</feature>
<dbReference type="SUPFAM" id="SSF53383">
    <property type="entry name" value="PLP-dependent transferases"/>
    <property type="match status" value="1"/>
</dbReference>
<comment type="similarity">
    <text evidence="3 9">Belongs to the class-II pyridoxal-phosphate-dependent aminotransferase family. BioF subfamily.</text>
</comment>